<evidence type="ECO:0000256" key="2">
    <source>
        <dbReference type="ARBA" id="ARBA00022741"/>
    </source>
</evidence>
<protein>
    <recommendedName>
        <fullName evidence="9">NB-ARC domain-containing protein</fullName>
    </recommendedName>
</protein>
<dbReference type="Pfam" id="PF23559">
    <property type="entry name" value="WHD_DRP"/>
    <property type="match status" value="1"/>
</dbReference>
<dbReference type="FunFam" id="1.10.10.10:FF:000322">
    <property type="entry name" value="Probable disease resistance protein At1g63360"/>
    <property type="match status" value="1"/>
</dbReference>
<dbReference type="GO" id="GO:0043531">
    <property type="term" value="F:ADP binding"/>
    <property type="evidence" value="ECO:0007669"/>
    <property type="project" value="InterPro"/>
</dbReference>
<dbReference type="PANTHER" id="PTHR23155">
    <property type="entry name" value="DISEASE RESISTANCE PROTEIN RP"/>
    <property type="match status" value="1"/>
</dbReference>
<evidence type="ECO:0000256" key="1">
    <source>
        <dbReference type="ARBA" id="ARBA00022737"/>
    </source>
</evidence>
<gene>
    <name evidence="8" type="ORF">FSB_LOCUS36068</name>
</gene>
<accession>A0A2N9H108</accession>
<dbReference type="InterPro" id="IPR027417">
    <property type="entry name" value="P-loop_NTPase"/>
</dbReference>
<dbReference type="Pfam" id="PF00931">
    <property type="entry name" value="NB-ARC"/>
    <property type="match status" value="2"/>
</dbReference>
<feature type="domain" description="Disease resistance protein winged helix" evidence="6">
    <location>
        <begin position="509"/>
        <end position="569"/>
    </location>
</feature>
<dbReference type="InterPro" id="IPR041118">
    <property type="entry name" value="Rx_N"/>
</dbReference>
<feature type="domain" description="Disease resistance R13L4/SHOC-2-like LRR" evidence="7">
    <location>
        <begin position="598"/>
        <end position="761"/>
    </location>
</feature>
<dbReference type="InterPro" id="IPR055414">
    <property type="entry name" value="LRR_R13L4/SHOC2-like"/>
</dbReference>
<evidence type="ECO:0000259" key="6">
    <source>
        <dbReference type="Pfam" id="PF23559"/>
    </source>
</evidence>
<dbReference type="InterPro" id="IPR044974">
    <property type="entry name" value="Disease_R_plants"/>
</dbReference>
<evidence type="ECO:0000256" key="3">
    <source>
        <dbReference type="ARBA" id="ARBA00022821"/>
    </source>
</evidence>
<dbReference type="FunFam" id="1.10.8.430:FF:000003">
    <property type="entry name" value="Probable disease resistance protein At5g66910"/>
    <property type="match status" value="1"/>
</dbReference>
<dbReference type="PRINTS" id="PR00364">
    <property type="entry name" value="DISEASERSIST"/>
</dbReference>
<dbReference type="InterPro" id="IPR038005">
    <property type="entry name" value="RX-like_CC"/>
</dbReference>
<dbReference type="GO" id="GO:0098542">
    <property type="term" value="P:defense response to other organism"/>
    <property type="evidence" value="ECO:0007669"/>
    <property type="project" value="TreeGrafter"/>
</dbReference>
<dbReference type="AlphaFoldDB" id="A0A2N9H108"/>
<dbReference type="InterPro" id="IPR042197">
    <property type="entry name" value="Apaf_helical"/>
</dbReference>
<reference evidence="8" key="1">
    <citation type="submission" date="2018-02" db="EMBL/GenBank/DDBJ databases">
        <authorList>
            <person name="Cohen D.B."/>
            <person name="Kent A.D."/>
        </authorList>
    </citation>
    <scope>NUCLEOTIDE SEQUENCE</scope>
</reference>
<dbReference type="InterPro" id="IPR032675">
    <property type="entry name" value="LRR_dom_sf"/>
</dbReference>
<dbReference type="Gene3D" id="3.80.10.10">
    <property type="entry name" value="Ribonuclease Inhibitor"/>
    <property type="match status" value="1"/>
</dbReference>
<evidence type="ECO:0000259" key="5">
    <source>
        <dbReference type="Pfam" id="PF18052"/>
    </source>
</evidence>
<dbReference type="Gene3D" id="3.40.50.300">
    <property type="entry name" value="P-loop containing nucleotide triphosphate hydrolases"/>
    <property type="match status" value="2"/>
</dbReference>
<sequence>MADSVVSFLLANLTQLLTQESNLLGGVQDQVRILHNELEMISVFLRSTEGNRDDNLVKVVVSQIRDVAYEIEDVIETATKHSKRSNLRKLIYSFDRVITLHEVASKTESIKKVIKEIYDNRSKYGIIEIAQSGGGDAQAEGILHKRRRYVEEDEVVGFGHDTQVLLKQLLEGGLQRDVTSIIGMGGLGKTTLARKIYNNNHVENNFNFRRWVYVSQEYRIRELLLEILKGVKIFILKAELKEELFHGLEVKYSTLFEDLQCMKEKDDGEFKNILLQKFEYSTLFEDLQCMKEKDDREFKNILLQKVEELIHDLKLKKSCQDFVQNIYKKNGEGLQDLNDDDLKRGLFKFLQGKRYLIVLDDIWKTDVWDELKVAFPDNMKGSRILITSRIKEVAAHASPNIPPYFLPFLNKDESWELFSKKVFRGGTCPAELEALGRQIAESCDGLPLAIVVLGGLLANKEKTHRTWSKLTGHVNWYLTQDRSHCLDILALSYNHLPRRLKPCFLYFGIFPEDFEIPVRQLIRLWIAEGFIQHTGDRNVEDVAEDYLEELIDRSLIQVATTRTDGESKHVASMIFYETFAYQRALKRNFSSFGFENKSNLEWLCKMFKLVRVVDFGDANYSSIPKKIEKLTRLRYLRIPGELDVIPASICSLWNLVTLDMRSSKTRVLPKEIWMLQKLRHLYLGGPTSIPKTDNKALPNLQVLTGIAINEDTKYLFAKARFPNLRKVGLQFLRFEQELEILSSLHNLRQLQTLKIYQLFEHPNPYSIHLTLTKLTLVKADLNPFVFTMLGSLPNLRILKLQGDRLGYTESTLHCSESSFPQLEVFVMAQLQIKNWELGKGAMPSLRRLVIDGCPIQHLPHKLWCLTALRDVQVLQPSRQLANTLQQLQMKNGCKLQVYPPLESGPGRN</sequence>
<keyword evidence="2" id="KW-0547">Nucleotide-binding</keyword>
<keyword evidence="1" id="KW-0677">Repeat</keyword>
<feature type="domain" description="NB-ARC" evidence="4">
    <location>
        <begin position="165"/>
        <end position="231"/>
    </location>
</feature>
<evidence type="ECO:0000313" key="8">
    <source>
        <dbReference type="EMBL" id="SPD08186.1"/>
    </source>
</evidence>
<organism evidence="8">
    <name type="scientific">Fagus sylvatica</name>
    <name type="common">Beechnut</name>
    <dbReference type="NCBI Taxonomy" id="28930"/>
    <lineage>
        <taxon>Eukaryota</taxon>
        <taxon>Viridiplantae</taxon>
        <taxon>Streptophyta</taxon>
        <taxon>Embryophyta</taxon>
        <taxon>Tracheophyta</taxon>
        <taxon>Spermatophyta</taxon>
        <taxon>Magnoliopsida</taxon>
        <taxon>eudicotyledons</taxon>
        <taxon>Gunneridae</taxon>
        <taxon>Pentapetalae</taxon>
        <taxon>rosids</taxon>
        <taxon>fabids</taxon>
        <taxon>Fagales</taxon>
        <taxon>Fagaceae</taxon>
        <taxon>Fagus</taxon>
    </lineage>
</organism>
<dbReference type="InterPro" id="IPR002182">
    <property type="entry name" value="NB-ARC"/>
</dbReference>
<dbReference type="CDD" id="cd14798">
    <property type="entry name" value="RX-CC_like"/>
    <property type="match status" value="1"/>
</dbReference>
<dbReference type="Pfam" id="PF23598">
    <property type="entry name" value="LRR_14"/>
    <property type="match status" value="1"/>
</dbReference>
<proteinExistence type="predicted"/>
<dbReference type="InterPro" id="IPR058922">
    <property type="entry name" value="WHD_DRP"/>
</dbReference>
<evidence type="ECO:0000259" key="7">
    <source>
        <dbReference type="Pfam" id="PF23598"/>
    </source>
</evidence>
<dbReference type="Gene3D" id="1.10.10.10">
    <property type="entry name" value="Winged helix-like DNA-binding domain superfamily/Winged helix DNA-binding domain"/>
    <property type="match status" value="1"/>
</dbReference>
<dbReference type="InterPro" id="IPR036388">
    <property type="entry name" value="WH-like_DNA-bd_sf"/>
</dbReference>
<dbReference type="Gene3D" id="1.10.8.430">
    <property type="entry name" value="Helical domain of apoptotic protease-activating factors"/>
    <property type="match status" value="1"/>
</dbReference>
<evidence type="ECO:0000259" key="4">
    <source>
        <dbReference type="Pfam" id="PF00931"/>
    </source>
</evidence>
<dbReference type="PANTHER" id="PTHR23155:SF1193">
    <property type="entry name" value="DISEASE RESISTANCE PROTEIN RPP13-RELATED"/>
    <property type="match status" value="1"/>
</dbReference>
<name>A0A2N9H108_FAGSY</name>
<feature type="domain" description="Disease resistance N-terminal" evidence="5">
    <location>
        <begin position="5"/>
        <end position="86"/>
    </location>
</feature>
<evidence type="ECO:0008006" key="9">
    <source>
        <dbReference type="Google" id="ProtNLM"/>
    </source>
</evidence>
<dbReference type="SUPFAM" id="SSF52540">
    <property type="entry name" value="P-loop containing nucleoside triphosphate hydrolases"/>
    <property type="match status" value="2"/>
</dbReference>
<keyword evidence="3" id="KW-0611">Plant defense</keyword>
<dbReference type="Gene3D" id="1.20.5.4130">
    <property type="match status" value="1"/>
</dbReference>
<dbReference type="EMBL" id="OIVN01003013">
    <property type="protein sequence ID" value="SPD08186.1"/>
    <property type="molecule type" value="Genomic_DNA"/>
</dbReference>
<feature type="domain" description="NB-ARC" evidence="4">
    <location>
        <begin position="318"/>
        <end position="425"/>
    </location>
</feature>
<dbReference type="Pfam" id="PF18052">
    <property type="entry name" value="Rx_N"/>
    <property type="match status" value="1"/>
</dbReference>
<dbReference type="SUPFAM" id="SSF52058">
    <property type="entry name" value="L domain-like"/>
    <property type="match status" value="1"/>
</dbReference>